<reference evidence="1 2" key="1">
    <citation type="submission" date="2019-12" db="EMBL/GenBank/DDBJ databases">
        <title>Genomic-based taxomic classification of the family Erythrobacteraceae.</title>
        <authorList>
            <person name="Xu L."/>
        </authorList>
    </citation>
    <scope>NUCLEOTIDE SEQUENCE [LARGE SCALE GENOMIC DNA]</scope>
    <source>
        <strain evidence="1 2">DSM 16225</strain>
    </source>
</reference>
<organism evidence="1 2">
    <name type="scientific">Qipengyuania gaetbuli</name>
    <dbReference type="NCBI Taxonomy" id="266952"/>
    <lineage>
        <taxon>Bacteria</taxon>
        <taxon>Pseudomonadati</taxon>
        <taxon>Pseudomonadota</taxon>
        <taxon>Alphaproteobacteria</taxon>
        <taxon>Sphingomonadales</taxon>
        <taxon>Erythrobacteraceae</taxon>
        <taxon>Qipengyuania</taxon>
    </lineage>
</organism>
<protein>
    <submittedName>
        <fullName evidence="1">Uncharacterized protein</fullName>
    </submittedName>
</protein>
<gene>
    <name evidence="1" type="ORF">GRI42_02270</name>
</gene>
<dbReference type="Proteomes" id="UP000444185">
    <property type="component" value="Unassembled WGS sequence"/>
</dbReference>
<accession>A0A844XYY2</accession>
<evidence type="ECO:0000313" key="2">
    <source>
        <dbReference type="Proteomes" id="UP000444185"/>
    </source>
</evidence>
<sequence>MRLRNRVEVLEKKDRGDFVPFVRIIQHEGQSEEEATAGHEAEHGPLGNCARILRVIIREPKALDASA</sequence>
<comment type="caution">
    <text evidence="1">The sequence shown here is derived from an EMBL/GenBank/DDBJ whole genome shotgun (WGS) entry which is preliminary data.</text>
</comment>
<name>A0A844XYY2_9SPHN</name>
<keyword evidence="2" id="KW-1185">Reference proteome</keyword>
<dbReference type="EMBL" id="WTYF01000003">
    <property type="protein sequence ID" value="MXO50128.1"/>
    <property type="molecule type" value="Genomic_DNA"/>
</dbReference>
<dbReference type="RefSeq" id="WP_160606468.1">
    <property type="nucleotide sequence ID" value="NZ_WTYF01000003.1"/>
</dbReference>
<proteinExistence type="predicted"/>
<evidence type="ECO:0000313" key="1">
    <source>
        <dbReference type="EMBL" id="MXO50128.1"/>
    </source>
</evidence>
<dbReference type="AlphaFoldDB" id="A0A844XYY2"/>